<dbReference type="AlphaFoldDB" id="F2AUR0"/>
<organism evidence="1 2">
    <name type="scientific">Rhodopirellula baltica WH47</name>
    <dbReference type="NCBI Taxonomy" id="991778"/>
    <lineage>
        <taxon>Bacteria</taxon>
        <taxon>Pseudomonadati</taxon>
        <taxon>Planctomycetota</taxon>
        <taxon>Planctomycetia</taxon>
        <taxon>Pirellulales</taxon>
        <taxon>Pirellulaceae</taxon>
        <taxon>Rhodopirellula</taxon>
    </lineage>
</organism>
<gene>
    <name evidence="1" type="ORF">RBWH47_02998</name>
</gene>
<dbReference type="Proteomes" id="UP000006222">
    <property type="component" value="Unassembled WGS sequence"/>
</dbReference>
<name>F2AUR0_RHOBT</name>
<sequence>MRCLWTDVQFAKLCPNSKQQDRAIKAFLVSAQRMPNSGWYRCQHVLRDFDLDAISKRSFY</sequence>
<reference evidence="1 2" key="1">
    <citation type="journal article" date="2013" name="Mar. Genomics">
        <title>Expression of sulfatases in Rhodopirellula baltica and the diversity of sulfatases in the genus Rhodopirellula.</title>
        <authorList>
            <person name="Wegner C.E."/>
            <person name="Richter-Heitmann T."/>
            <person name="Klindworth A."/>
            <person name="Klockow C."/>
            <person name="Richter M."/>
            <person name="Achstetter T."/>
            <person name="Glockner F.O."/>
            <person name="Harder J."/>
        </authorList>
    </citation>
    <scope>NUCLEOTIDE SEQUENCE [LARGE SCALE GENOMIC DNA]</scope>
    <source>
        <strain evidence="1 2">WH47</strain>
    </source>
</reference>
<evidence type="ECO:0000313" key="1">
    <source>
        <dbReference type="EMBL" id="EGF26626.1"/>
    </source>
</evidence>
<dbReference type="EMBL" id="AFAR01000178">
    <property type="protein sequence ID" value="EGF26626.1"/>
    <property type="molecule type" value="Genomic_DNA"/>
</dbReference>
<accession>F2AUR0</accession>
<comment type="caution">
    <text evidence="1">The sequence shown here is derived from an EMBL/GenBank/DDBJ whole genome shotgun (WGS) entry which is preliminary data.</text>
</comment>
<protein>
    <submittedName>
        <fullName evidence="1">Uncharacterized protein</fullName>
    </submittedName>
</protein>
<evidence type="ECO:0000313" key="2">
    <source>
        <dbReference type="Proteomes" id="UP000006222"/>
    </source>
</evidence>
<proteinExistence type="predicted"/>